<gene>
    <name evidence="1" type="ORF">SAY87_004402</name>
</gene>
<dbReference type="AlphaFoldDB" id="A0AAN7PSK2"/>
<dbReference type="PANTHER" id="PTHR33511">
    <property type="entry name" value="OS06G0632400 PROTEIN"/>
    <property type="match status" value="1"/>
</dbReference>
<dbReference type="EMBL" id="JAXIOK010000017">
    <property type="protein sequence ID" value="KAK4750920.1"/>
    <property type="molecule type" value="Genomic_DNA"/>
</dbReference>
<reference evidence="1 2" key="1">
    <citation type="journal article" date="2023" name="Hortic Res">
        <title>Pangenome of water caltrop reveals structural variations and asymmetric subgenome divergence after allopolyploidization.</title>
        <authorList>
            <person name="Zhang X."/>
            <person name="Chen Y."/>
            <person name="Wang L."/>
            <person name="Yuan Y."/>
            <person name="Fang M."/>
            <person name="Shi L."/>
            <person name="Lu R."/>
            <person name="Comes H.P."/>
            <person name="Ma Y."/>
            <person name="Chen Y."/>
            <person name="Huang G."/>
            <person name="Zhou Y."/>
            <person name="Zheng Z."/>
            <person name="Qiu Y."/>
        </authorList>
    </citation>
    <scope>NUCLEOTIDE SEQUENCE [LARGE SCALE GENOMIC DNA]</scope>
    <source>
        <tissue evidence="1">Roots</tissue>
    </source>
</reference>
<dbReference type="Proteomes" id="UP001345219">
    <property type="component" value="Chromosome 4"/>
</dbReference>
<evidence type="ECO:0000313" key="2">
    <source>
        <dbReference type="Proteomes" id="UP001345219"/>
    </source>
</evidence>
<organism evidence="1 2">
    <name type="scientific">Trapa incisa</name>
    <dbReference type="NCBI Taxonomy" id="236973"/>
    <lineage>
        <taxon>Eukaryota</taxon>
        <taxon>Viridiplantae</taxon>
        <taxon>Streptophyta</taxon>
        <taxon>Embryophyta</taxon>
        <taxon>Tracheophyta</taxon>
        <taxon>Spermatophyta</taxon>
        <taxon>Magnoliopsida</taxon>
        <taxon>eudicotyledons</taxon>
        <taxon>Gunneridae</taxon>
        <taxon>Pentapetalae</taxon>
        <taxon>rosids</taxon>
        <taxon>malvids</taxon>
        <taxon>Myrtales</taxon>
        <taxon>Lythraceae</taxon>
        <taxon>Trapa</taxon>
    </lineage>
</organism>
<proteinExistence type="predicted"/>
<name>A0AAN7PSK2_9MYRT</name>
<accession>A0AAN7PSK2</accession>
<protein>
    <submittedName>
        <fullName evidence="1">Uncharacterized protein</fullName>
    </submittedName>
</protein>
<sequence length="106" mass="12073">MGGNGSHKQAKSNAAASVSKFSVFGFLKHMRQKEQQQHRWCRVDDVPSPMKVWSSDYDRGHYVAEPGIDRKASAFIERFHESYVTESELHAITTNYPVFDMACVYG</sequence>
<comment type="caution">
    <text evidence="1">The sequence shown here is derived from an EMBL/GenBank/DDBJ whole genome shotgun (WGS) entry which is preliminary data.</text>
</comment>
<evidence type="ECO:0000313" key="1">
    <source>
        <dbReference type="EMBL" id="KAK4750920.1"/>
    </source>
</evidence>
<keyword evidence="2" id="KW-1185">Reference proteome</keyword>